<keyword evidence="3" id="KW-1185">Reference proteome</keyword>
<name>A0AAE1N8C1_9FABA</name>
<protein>
    <recommendedName>
        <fullName evidence="1">Reverse transcriptase Ty1/copia-type domain-containing protein</fullName>
    </recommendedName>
</protein>
<organism evidence="2 3">
    <name type="scientific">Acacia crassicarpa</name>
    <name type="common">northern wattle</name>
    <dbReference type="NCBI Taxonomy" id="499986"/>
    <lineage>
        <taxon>Eukaryota</taxon>
        <taxon>Viridiplantae</taxon>
        <taxon>Streptophyta</taxon>
        <taxon>Embryophyta</taxon>
        <taxon>Tracheophyta</taxon>
        <taxon>Spermatophyta</taxon>
        <taxon>Magnoliopsida</taxon>
        <taxon>eudicotyledons</taxon>
        <taxon>Gunneridae</taxon>
        <taxon>Pentapetalae</taxon>
        <taxon>rosids</taxon>
        <taxon>fabids</taxon>
        <taxon>Fabales</taxon>
        <taxon>Fabaceae</taxon>
        <taxon>Caesalpinioideae</taxon>
        <taxon>mimosoid clade</taxon>
        <taxon>Acacieae</taxon>
        <taxon>Acacia</taxon>
    </lineage>
</organism>
<evidence type="ECO:0000313" key="2">
    <source>
        <dbReference type="EMBL" id="KAK4283861.1"/>
    </source>
</evidence>
<proteinExistence type="predicted"/>
<dbReference type="EMBL" id="JAWXYG010000001">
    <property type="protein sequence ID" value="KAK4283861.1"/>
    <property type="molecule type" value="Genomic_DNA"/>
</dbReference>
<sequence length="156" mass="17828">MVTCAQSSVFKLRYPFVGLCELATSQFLSCVVEPQNLQDVLTLPHWLQVMKVKYEALTKNRTWLLVPYRGQKLVNCKWVFKTKLKADGSLLKHKARLVAKGFQQSAGLDYGETFSPVVKPTTICLILTLAATYKWPIRHVNNAFLNGYLKEEVFMK</sequence>
<dbReference type="Pfam" id="PF07727">
    <property type="entry name" value="RVT_2"/>
    <property type="match status" value="1"/>
</dbReference>
<reference evidence="2" key="1">
    <citation type="submission" date="2023-10" db="EMBL/GenBank/DDBJ databases">
        <title>Chromosome-level genome of the transformable northern wattle, Acacia crassicarpa.</title>
        <authorList>
            <person name="Massaro I."/>
            <person name="Sinha N.R."/>
            <person name="Poethig S."/>
            <person name="Leichty A.R."/>
        </authorList>
    </citation>
    <scope>NUCLEOTIDE SEQUENCE</scope>
    <source>
        <strain evidence="2">Acra3RX</strain>
        <tissue evidence="2">Leaf</tissue>
    </source>
</reference>
<dbReference type="InterPro" id="IPR013103">
    <property type="entry name" value="RVT_2"/>
</dbReference>
<feature type="domain" description="Reverse transcriptase Ty1/copia-type" evidence="1">
    <location>
        <begin position="60"/>
        <end position="156"/>
    </location>
</feature>
<comment type="caution">
    <text evidence="2">The sequence shown here is derived from an EMBL/GenBank/DDBJ whole genome shotgun (WGS) entry which is preliminary data.</text>
</comment>
<dbReference type="Proteomes" id="UP001293593">
    <property type="component" value="Unassembled WGS sequence"/>
</dbReference>
<accession>A0AAE1N8C1</accession>
<dbReference type="AlphaFoldDB" id="A0AAE1N8C1"/>
<evidence type="ECO:0000259" key="1">
    <source>
        <dbReference type="Pfam" id="PF07727"/>
    </source>
</evidence>
<gene>
    <name evidence="2" type="ORF">QN277_000765</name>
</gene>
<evidence type="ECO:0000313" key="3">
    <source>
        <dbReference type="Proteomes" id="UP001293593"/>
    </source>
</evidence>